<reference evidence="1" key="1">
    <citation type="submission" date="2013-02" db="EMBL/GenBank/DDBJ databases">
        <title>Comparative genomics of Borrelia species.</title>
        <authorList>
            <person name="Schwan T.G."/>
            <person name="Raffel S.J."/>
            <person name="Porcella S.F."/>
        </authorList>
    </citation>
    <scope>NUCLEOTIDE SEQUENCE</scope>
    <source>
        <strain evidence="1">DOU</strain>
        <plasmid evidence="1">unnamed</plasmid>
    </source>
</reference>
<dbReference type="AlphaFoldDB" id="W5SM27"/>
<geneLocation type="plasmid" evidence="1">
    <name>unnamed</name>
</geneLocation>
<evidence type="ECO:0000313" key="1">
    <source>
        <dbReference type="EMBL" id="AHH07947.1"/>
    </source>
</evidence>
<organism evidence="1">
    <name type="scientific">Borrelia crocidurae DOU</name>
    <dbReference type="NCBI Taxonomy" id="1293575"/>
    <lineage>
        <taxon>Bacteria</taxon>
        <taxon>Pseudomonadati</taxon>
        <taxon>Spirochaetota</taxon>
        <taxon>Spirochaetia</taxon>
        <taxon>Spirochaetales</taxon>
        <taxon>Borreliaceae</taxon>
        <taxon>Borrelia</taxon>
    </lineage>
</organism>
<dbReference type="EMBL" id="CP004343">
    <property type="protein sequence ID" value="AHH07947.1"/>
    <property type="molecule type" value="Genomic_DNA"/>
</dbReference>
<accession>W5SM27</accession>
<keyword evidence="1" id="KW-0614">Plasmid</keyword>
<name>W5SM27_9SPIR</name>
<sequence length="52" mass="6184">MSKKMNQQDLYTQQVIKGLEFFVPTPNSDNNIQTNVSKIYFNNFISYVKIYM</sequence>
<protein>
    <submittedName>
        <fullName evidence="1">Uncharacterized protein</fullName>
    </submittedName>
</protein>
<dbReference type="HOGENOM" id="CLU_3077381_0_0_12"/>
<proteinExistence type="predicted"/>
<gene>
    <name evidence="1" type="ORF">BCD_1881</name>
</gene>